<comment type="caution">
    <text evidence="1">The sequence shown here is derived from an EMBL/GenBank/DDBJ whole genome shotgun (WGS) entry which is preliminary data.</text>
</comment>
<reference evidence="1" key="1">
    <citation type="submission" date="2022-03" db="EMBL/GenBank/DDBJ databases">
        <title>Draft genome sequence of Aduncisulcus paluster, a free-living microaerophilic Fornicata.</title>
        <authorList>
            <person name="Yuyama I."/>
            <person name="Kume K."/>
            <person name="Tamura T."/>
            <person name="Inagaki Y."/>
            <person name="Hashimoto T."/>
        </authorList>
    </citation>
    <scope>NUCLEOTIDE SEQUENCE</scope>
    <source>
        <strain evidence="1">NY0171</strain>
    </source>
</reference>
<dbReference type="Proteomes" id="UP001057375">
    <property type="component" value="Unassembled WGS sequence"/>
</dbReference>
<gene>
    <name evidence="1" type="ORF">ADUPG1_004773</name>
</gene>
<name>A0ABQ5K5F7_9EUKA</name>
<evidence type="ECO:0000313" key="2">
    <source>
        <dbReference type="Proteomes" id="UP001057375"/>
    </source>
</evidence>
<dbReference type="EMBL" id="BQXS01007426">
    <property type="protein sequence ID" value="GKT27653.1"/>
    <property type="molecule type" value="Genomic_DNA"/>
</dbReference>
<accession>A0ABQ5K5F7</accession>
<keyword evidence="2" id="KW-1185">Reference proteome</keyword>
<proteinExistence type="predicted"/>
<feature type="non-terminal residue" evidence="1">
    <location>
        <position position="1"/>
    </location>
</feature>
<organism evidence="1 2">
    <name type="scientific">Aduncisulcus paluster</name>
    <dbReference type="NCBI Taxonomy" id="2918883"/>
    <lineage>
        <taxon>Eukaryota</taxon>
        <taxon>Metamonada</taxon>
        <taxon>Carpediemonas-like organisms</taxon>
        <taxon>Aduncisulcus</taxon>
    </lineage>
</organism>
<sequence length="52" mass="5607">KRYLLAEVAAELDNPPIAIKRLSISADAIVRAAVIDENNLQIQAKTAFDVTG</sequence>
<evidence type="ECO:0000313" key="1">
    <source>
        <dbReference type="EMBL" id="GKT27653.1"/>
    </source>
</evidence>
<protein>
    <submittedName>
        <fullName evidence="1">Uncharacterized protein</fullName>
    </submittedName>
</protein>